<reference evidence="1 2" key="1">
    <citation type="journal article" date="2021" name="BMC Biol.">
        <title>Horizontally acquired antibacterial genes associated with adaptive radiation of ladybird beetles.</title>
        <authorList>
            <person name="Li H.S."/>
            <person name="Tang X.F."/>
            <person name="Huang Y.H."/>
            <person name="Xu Z.Y."/>
            <person name="Chen M.L."/>
            <person name="Du X.Y."/>
            <person name="Qiu B.Y."/>
            <person name="Chen P.T."/>
            <person name="Zhang W."/>
            <person name="Slipinski A."/>
            <person name="Escalona H.E."/>
            <person name="Waterhouse R.M."/>
            <person name="Zwick A."/>
            <person name="Pang H."/>
        </authorList>
    </citation>
    <scope>NUCLEOTIDE SEQUENCE [LARGE SCALE GENOMIC DNA]</scope>
    <source>
        <strain evidence="1">SYSU2018</strain>
    </source>
</reference>
<dbReference type="EMBL" id="JABFTP020000001">
    <property type="protein sequence ID" value="KAL3266885.1"/>
    <property type="molecule type" value="Genomic_DNA"/>
</dbReference>
<organism evidence="1 2">
    <name type="scientific">Cryptolaemus montrouzieri</name>
    <dbReference type="NCBI Taxonomy" id="559131"/>
    <lineage>
        <taxon>Eukaryota</taxon>
        <taxon>Metazoa</taxon>
        <taxon>Ecdysozoa</taxon>
        <taxon>Arthropoda</taxon>
        <taxon>Hexapoda</taxon>
        <taxon>Insecta</taxon>
        <taxon>Pterygota</taxon>
        <taxon>Neoptera</taxon>
        <taxon>Endopterygota</taxon>
        <taxon>Coleoptera</taxon>
        <taxon>Polyphaga</taxon>
        <taxon>Cucujiformia</taxon>
        <taxon>Coccinelloidea</taxon>
        <taxon>Coccinellidae</taxon>
        <taxon>Scymninae</taxon>
        <taxon>Scymnini</taxon>
        <taxon>Cryptolaemus</taxon>
    </lineage>
</organism>
<keyword evidence="2" id="KW-1185">Reference proteome</keyword>
<name>A0ABD2MKM5_9CUCU</name>
<dbReference type="AlphaFoldDB" id="A0ABD2MKM5"/>
<sequence>MKISPIMKYRSKQEFKDPVAVSFKQYLTTGEGKEGDTENCAHYVEKIEKSNKKIHEKYFKEKLQADLVEKEKSDEKKTTYDHHFCSFDGHEKYMFKMKDERVALPEGWVEGTTTQKWFYRNPVVLFPNIYKTRPTLIKPPCELDEAYRHSIMRKNVSELAGTIGELGTFILDNEMHGKIDKFNM</sequence>
<evidence type="ECO:0008006" key="3">
    <source>
        <dbReference type="Google" id="ProtNLM"/>
    </source>
</evidence>
<proteinExistence type="predicted"/>
<protein>
    <recommendedName>
        <fullName evidence="3">WW domain-containing protein</fullName>
    </recommendedName>
</protein>
<gene>
    <name evidence="1" type="ORF">HHI36_011035</name>
</gene>
<comment type="caution">
    <text evidence="1">The sequence shown here is derived from an EMBL/GenBank/DDBJ whole genome shotgun (WGS) entry which is preliminary data.</text>
</comment>
<evidence type="ECO:0000313" key="2">
    <source>
        <dbReference type="Proteomes" id="UP001516400"/>
    </source>
</evidence>
<accession>A0ABD2MKM5</accession>
<evidence type="ECO:0000313" key="1">
    <source>
        <dbReference type="EMBL" id="KAL3266885.1"/>
    </source>
</evidence>
<dbReference type="Proteomes" id="UP001516400">
    <property type="component" value="Unassembled WGS sequence"/>
</dbReference>